<dbReference type="PANTHER" id="PTHR12385:SF96">
    <property type="entry name" value="CHOLINE TRANSPORTER-LIKE PROTEIN"/>
    <property type="match status" value="1"/>
</dbReference>
<evidence type="ECO:0000256" key="5">
    <source>
        <dbReference type="ARBA" id="ARBA00023136"/>
    </source>
</evidence>
<organism evidence="7 8">
    <name type="scientific">Asbolus verrucosus</name>
    <name type="common">Desert ironclad beetle</name>
    <dbReference type="NCBI Taxonomy" id="1661398"/>
    <lineage>
        <taxon>Eukaryota</taxon>
        <taxon>Metazoa</taxon>
        <taxon>Ecdysozoa</taxon>
        <taxon>Arthropoda</taxon>
        <taxon>Hexapoda</taxon>
        <taxon>Insecta</taxon>
        <taxon>Pterygota</taxon>
        <taxon>Neoptera</taxon>
        <taxon>Endopterygota</taxon>
        <taxon>Coleoptera</taxon>
        <taxon>Polyphaga</taxon>
        <taxon>Cucujiformia</taxon>
        <taxon>Tenebrionidae</taxon>
        <taxon>Pimeliinae</taxon>
        <taxon>Asbolus</taxon>
    </lineage>
</organism>
<comment type="similarity">
    <text evidence="2 6">Belongs to the CTL (choline transporter-like) family.</text>
</comment>
<comment type="function">
    <text evidence="6">Choline transporter.</text>
</comment>
<dbReference type="OrthoDB" id="420519at2759"/>
<dbReference type="InterPro" id="IPR007603">
    <property type="entry name" value="Choline_transptr-like"/>
</dbReference>
<evidence type="ECO:0000313" key="7">
    <source>
        <dbReference type="EMBL" id="RZB70342.1"/>
    </source>
</evidence>
<comment type="subcellular location">
    <subcellularLocation>
        <location evidence="6">Cell membrane</location>
        <topology evidence="6">Multi-pass membrane protein</topology>
    </subcellularLocation>
    <subcellularLocation>
        <location evidence="1">Membrane</location>
        <topology evidence="1">Multi-pass membrane protein</topology>
    </subcellularLocation>
</comment>
<feature type="transmembrane region" description="Helical" evidence="6">
    <location>
        <begin position="80"/>
        <end position="98"/>
    </location>
</feature>
<accession>A0A482VEK3</accession>
<comment type="caution">
    <text evidence="6">Lacks conserved residue(s) required for the propagation of feature annotation.</text>
</comment>
<dbReference type="GO" id="GO:0005886">
    <property type="term" value="C:plasma membrane"/>
    <property type="evidence" value="ECO:0007669"/>
    <property type="project" value="UniProtKB-SubCell"/>
</dbReference>
<evidence type="ECO:0000256" key="1">
    <source>
        <dbReference type="ARBA" id="ARBA00004141"/>
    </source>
</evidence>
<feature type="transmembrane region" description="Helical" evidence="6">
    <location>
        <begin position="210"/>
        <end position="233"/>
    </location>
</feature>
<keyword evidence="5 6" id="KW-0472">Membrane</keyword>
<reference evidence="7 8" key="1">
    <citation type="submission" date="2017-03" db="EMBL/GenBank/DDBJ databases">
        <title>Genome of the blue death feigning beetle - Asbolus verrucosus.</title>
        <authorList>
            <person name="Rider S.D."/>
        </authorList>
    </citation>
    <scope>NUCLEOTIDE SEQUENCE [LARGE SCALE GENOMIC DNA]</scope>
    <source>
        <strain evidence="7">Butters</strain>
        <tissue evidence="7">Head and leg muscle</tissue>
    </source>
</reference>
<feature type="transmembrane region" description="Helical" evidence="6">
    <location>
        <begin position="38"/>
        <end position="65"/>
    </location>
</feature>
<feature type="non-terminal residue" evidence="7">
    <location>
        <position position="272"/>
    </location>
</feature>
<sequence length="272" mass="30803">MTVITIIVTIFLISMFKRIPLVITIFKEAMKAIFAMPLIIFEPLLTFLAIFVAFLLFAVTLVYIITAGVLVKINDASYDYQYTPAMAFTIFFDILIFLWILKFIMGCQIMVISGAISTYYFSRDKSFLGSPIKTSFTNLIKHHLGSVALGSLILTISDILKALLKVLRTMHGENFFRSGRRATQLICQNLCDIIAINSLGDFVLTMTKLFIVVCTMLFALLLYTAIDTIFLCYCEDCQINDGEERPYYMSIELMQYIQESKSVMGPKSMAEA</sequence>
<dbReference type="GO" id="GO:0022857">
    <property type="term" value="F:transmembrane transporter activity"/>
    <property type="evidence" value="ECO:0007669"/>
    <property type="project" value="UniProtKB-UniRule"/>
</dbReference>
<evidence type="ECO:0000256" key="4">
    <source>
        <dbReference type="ARBA" id="ARBA00022989"/>
    </source>
</evidence>
<keyword evidence="8" id="KW-1185">Reference proteome</keyword>
<feature type="transmembrane region" description="Helical" evidence="6">
    <location>
        <begin position="6"/>
        <end position="26"/>
    </location>
</feature>
<name>A0A482VEK3_ASBVE</name>
<dbReference type="PANTHER" id="PTHR12385">
    <property type="entry name" value="CHOLINE TRANSPORTER-LIKE (SLC FAMILY 44)"/>
    <property type="match status" value="1"/>
</dbReference>
<dbReference type="AlphaFoldDB" id="A0A482VEK3"/>
<keyword evidence="4 6" id="KW-1133">Transmembrane helix</keyword>
<evidence type="ECO:0000256" key="2">
    <source>
        <dbReference type="ARBA" id="ARBA00007168"/>
    </source>
</evidence>
<evidence type="ECO:0000256" key="3">
    <source>
        <dbReference type="ARBA" id="ARBA00022692"/>
    </source>
</evidence>
<gene>
    <name evidence="7" type="ORF">BDFB_005336</name>
</gene>
<evidence type="ECO:0000313" key="8">
    <source>
        <dbReference type="Proteomes" id="UP000292052"/>
    </source>
</evidence>
<keyword evidence="3 6" id="KW-0812">Transmembrane</keyword>
<evidence type="ECO:0000256" key="6">
    <source>
        <dbReference type="RuleBase" id="RU368066"/>
    </source>
</evidence>
<dbReference type="EMBL" id="QDEB01109242">
    <property type="protein sequence ID" value="RZB70342.1"/>
    <property type="molecule type" value="Genomic_DNA"/>
</dbReference>
<protein>
    <recommendedName>
        <fullName evidence="6">Choline transporter-like protein</fullName>
    </recommendedName>
</protein>
<dbReference type="Proteomes" id="UP000292052">
    <property type="component" value="Unassembled WGS sequence"/>
</dbReference>
<dbReference type="Pfam" id="PF04515">
    <property type="entry name" value="Choline_transpo"/>
    <property type="match status" value="2"/>
</dbReference>
<comment type="caution">
    <text evidence="7">The sequence shown here is derived from an EMBL/GenBank/DDBJ whole genome shotgun (WGS) entry which is preliminary data.</text>
</comment>
<proteinExistence type="inferred from homology"/>